<dbReference type="EMBL" id="JAHESC010000069">
    <property type="protein sequence ID" value="MBT1690489.1"/>
    <property type="molecule type" value="Genomic_DNA"/>
</dbReference>
<evidence type="ECO:0000313" key="1">
    <source>
        <dbReference type="EMBL" id="MBT1690489.1"/>
    </source>
</evidence>
<name>A0AAP2DEY1_9BACT</name>
<organism evidence="1 2">
    <name type="scientific">Dawidia soli</name>
    <dbReference type="NCBI Taxonomy" id="2782352"/>
    <lineage>
        <taxon>Bacteria</taxon>
        <taxon>Pseudomonadati</taxon>
        <taxon>Bacteroidota</taxon>
        <taxon>Cytophagia</taxon>
        <taxon>Cytophagales</taxon>
        <taxon>Chryseotaleaceae</taxon>
        <taxon>Dawidia</taxon>
    </lineage>
</organism>
<keyword evidence="2" id="KW-1185">Reference proteome</keyword>
<dbReference type="RefSeq" id="WP_254093901.1">
    <property type="nucleotide sequence ID" value="NZ_JAHESC010000069.1"/>
</dbReference>
<reference evidence="1 2" key="1">
    <citation type="submission" date="2021-05" db="EMBL/GenBank/DDBJ databases">
        <title>A Polyphasic approach of four new species of the genus Ohtaekwangia: Ohtaekwangia histidinii sp. nov., Ohtaekwangia cretensis sp. nov., Ohtaekwangia indiensis sp. nov., Ohtaekwangia reichenbachii sp. nov. from diverse environment.</title>
        <authorList>
            <person name="Octaviana S."/>
        </authorList>
    </citation>
    <scope>NUCLEOTIDE SEQUENCE [LARGE SCALE GENOMIC DNA]</scope>
    <source>
        <strain evidence="1 2">PWU37</strain>
    </source>
</reference>
<comment type="caution">
    <text evidence="1">The sequence shown here is derived from an EMBL/GenBank/DDBJ whole genome shotgun (WGS) entry which is preliminary data.</text>
</comment>
<proteinExistence type="predicted"/>
<evidence type="ECO:0000313" key="2">
    <source>
        <dbReference type="Proteomes" id="UP001319180"/>
    </source>
</evidence>
<sequence>MKTIVKQKSRYELQRLENVIIKDLALFFKHTPDLEHEFLPDFLAIVNEEVQSVKENLTLSPLAFDKPADRRRYIRYHHHALLTLAGQLLRYATPADLDHVRLQPGPQTLSQILYHAIEDLLDFIRTHFPQHIDQDAWLPVSYQLIVRYRLCNDLPTLRTALLRRGVSLDLVAVAMLPLTQLTGDTDPNHVTHRTVAYLDQLKKRLFRLAASPVGNPNRQLVELLCELNFNSPEFVAYCIAYMKYDLRNVLPTADGGPMVLYRFRKLLLQIQPASAVALHPSLPPLQERLCAWIDAELSYSESTLRPPNATPVPDGLGLISKIIIILTGGQLSYFFGVMLEEHIVTNKNKTQLGRILSAVFHTTYDGKKADSYRQQFYRGDLGIMRAVESVLDRMLQRVRKDIAKSVLP</sequence>
<accession>A0AAP2DEY1</accession>
<dbReference type="AlphaFoldDB" id="A0AAP2DEY1"/>
<dbReference type="Proteomes" id="UP001319180">
    <property type="component" value="Unassembled WGS sequence"/>
</dbReference>
<protein>
    <submittedName>
        <fullName evidence="1">Uncharacterized protein</fullName>
    </submittedName>
</protein>
<gene>
    <name evidence="1" type="ORF">KK078_28245</name>
</gene>